<dbReference type="PANTHER" id="PTHR16458:SF2">
    <property type="entry name" value="GLYCINE N-METHYLTRANSFERASE"/>
    <property type="match status" value="1"/>
</dbReference>
<keyword evidence="10" id="KW-0479">Metal-binding</keyword>
<keyword evidence="18" id="KW-1185">Reference proteome</keyword>
<dbReference type="CDD" id="cd02440">
    <property type="entry name" value="AdoMet_MTases"/>
    <property type="match status" value="1"/>
</dbReference>
<dbReference type="Gene3D" id="3.40.50.150">
    <property type="entry name" value="Vaccinia Virus protein VP39"/>
    <property type="match status" value="1"/>
</dbReference>
<dbReference type="FunFam" id="3.40.50.150:FF:000113">
    <property type="entry name" value="Glycine N-methyltransferase"/>
    <property type="match status" value="1"/>
</dbReference>
<dbReference type="AlphaFoldDB" id="A0A8J2RNW8"/>
<dbReference type="Pfam" id="PF04194">
    <property type="entry name" value="PDCD2_C"/>
    <property type="match status" value="1"/>
</dbReference>
<comment type="subunit">
    <text evidence="2">Homotetramer.</text>
</comment>
<keyword evidence="11 15" id="KW-0863">Zinc-finger</keyword>
<dbReference type="GO" id="GO:0005829">
    <property type="term" value="C:cytosol"/>
    <property type="evidence" value="ECO:0007669"/>
    <property type="project" value="TreeGrafter"/>
</dbReference>
<dbReference type="GO" id="GO:0046498">
    <property type="term" value="P:S-adenosylhomocysteine metabolic process"/>
    <property type="evidence" value="ECO:0007669"/>
    <property type="project" value="TreeGrafter"/>
</dbReference>
<proteinExistence type="predicted"/>
<dbReference type="GO" id="GO:0046500">
    <property type="term" value="P:S-adenosylmethionine metabolic process"/>
    <property type="evidence" value="ECO:0007669"/>
    <property type="project" value="TreeGrafter"/>
</dbReference>
<evidence type="ECO:0000256" key="9">
    <source>
        <dbReference type="ARBA" id="ARBA00022691"/>
    </source>
</evidence>
<dbReference type="SUPFAM" id="SSF53335">
    <property type="entry name" value="S-adenosyl-L-methionine-dependent methyltransferases"/>
    <property type="match status" value="1"/>
</dbReference>
<dbReference type="OrthoDB" id="3647at2759"/>
<reference evidence="17" key="1">
    <citation type="submission" date="2021-11" db="EMBL/GenBank/DDBJ databases">
        <authorList>
            <person name="Schell T."/>
        </authorList>
    </citation>
    <scope>NUCLEOTIDE SEQUENCE</scope>
    <source>
        <strain evidence="17">M5</strain>
    </source>
</reference>
<protein>
    <recommendedName>
        <fullName evidence="4">Glycine N-methyltransferase</fullName>
        <ecNumber evidence="3">2.1.1.20</ecNumber>
    </recommendedName>
</protein>
<keyword evidence="5" id="KW-0963">Cytoplasm</keyword>
<dbReference type="PROSITE" id="PS51600">
    <property type="entry name" value="SAM_GNMT"/>
    <property type="match status" value="1"/>
</dbReference>
<dbReference type="Proteomes" id="UP000789390">
    <property type="component" value="Unassembled WGS sequence"/>
</dbReference>
<dbReference type="GO" id="GO:0005542">
    <property type="term" value="F:folic acid binding"/>
    <property type="evidence" value="ECO:0007669"/>
    <property type="project" value="UniProtKB-KW"/>
</dbReference>
<evidence type="ECO:0000256" key="3">
    <source>
        <dbReference type="ARBA" id="ARBA00011999"/>
    </source>
</evidence>
<evidence type="ECO:0000313" key="18">
    <source>
        <dbReference type="Proteomes" id="UP000789390"/>
    </source>
</evidence>
<dbReference type="GO" id="GO:1901052">
    <property type="term" value="P:sarcosine metabolic process"/>
    <property type="evidence" value="ECO:0007669"/>
    <property type="project" value="TreeGrafter"/>
</dbReference>
<evidence type="ECO:0000256" key="15">
    <source>
        <dbReference type="PROSITE-ProRule" id="PRU00134"/>
    </source>
</evidence>
<dbReference type="GO" id="GO:0042802">
    <property type="term" value="F:identical protein binding"/>
    <property type="evidence" value="ECO:0007669"/>
    <property type="project" value="TreeGrafter"/>
</dbReference>
<dbReference type="Gene3D" id="3.30.46.10">
    <property type="entry name" value="Glycine N-methyltransferase, chain A, domain 1"/>
    <property type="match status" value="1"/>
</dbReference>
<keyword evidence="8" id="KW-0808">Transferase</keyword>
<evidence type="ECO:0000256" key="13">
    <source>
        <dbReference type="ARBA" id="ARBA00022954"/>
    </source>
</evidence>
<evidence type="ECO:0000256" key="11">
    <source>
        <dbReference type="ARBA" id="ARBA00022771"/>
    </source>
</evidence>
<dbReference type="EMBL" id="CAKKLH010000168">
    <property type="protein sequence ID" value="CAH0105120.1"/>
    <property type="molecule type" value="Genomic_DNA"/>
</dbReference>
<evidence type="ECO:0000256" key="4">
    <source>
        <dbReference type="ARBA" id="ARBA00019972"/>
    </source>
</evidence>
<keyword evidence="13" id="KW-0290">Folate-binding</keyword>
<dbReference type="GO" id="GO:0017174">
    <property type="term" value="F:glycine N-methyltransferase activity"/>
    <property type="evidence" value="ECO:0007669"/>
    <property type="project" value="UniProtKB-EC"/>
</dbReference>
<dbReference type="InterPro" id="IPR041698">
    <property type="entry name" value="Methyltransf_25"/>
</dbReference>
<dbReference type="GO" id="GO:1904047">
    <property type="term" value="F:S-adenosyl-L-methionine binding"/>
    <property type="evidence" value="ECO:0007669"/>
    <property type="project" value="TreeGrafter"/>
</dbReference>
<dbReference type="EC" id="2.1.1.20" evidence="3"/>
<dbReference type="GO" id="GO:0008270">
    <property type="term" value="F:zinc ion binding"/>
    <property type="evidence" value="ECO:0007669"/>
    <property type="project" value="UniProtKB-KW"/>
</dbReference>
<keyword evidence="12" id="KW-0862">Zinc</keyword>
<dbReference type="InterPro" id="IPR002893">
    <property type="entry name" value="Znf_MYND"/>
</dbReference>
<comment type="subcellular location">
    <subcellularLocation>
        <location evidence="1">Cytoplasm</location>
    </subcellularLocation>
</comment>
<dbReference type="GO" id="GO:0016594">
    <property type="term" value="F:glycine binding"/>
    <property type="evidence" value="ECO:0007669"/>
    <property type="project" value="TreeGrafter"/>
</dbReference>
<comment type="caution">
    <text evidence="17">The sequence shown here is derived from an EMBL/GenBank/DDBJ whole genome shotgun (WGS) entry which is preliminary data.</text>
</comment>
<evidence type="ECO:0000256" key="8">
    <source>
        <dbReference type="ARBA" id="ARBA00022679"/>
    </source>
</evidence>
<evidence type="ECO:0000256" key="5">
    <source>
        <dbReference type="ARBA" id="ARBA00022490"/>
    </source>
</evidence>
<evidence type="ECO:0000256" key="14">
    <source>
        <dbReference type="ARBA" id="ARBA00048261"/>
    </source>
</evidence>
<comment type="catalytic activity">
    <reaction evidence="14">
        <text>glycine + S-adenosyl-L-methionine = sarcosine + S-adenosyl-L-homocysteine + H(+)</text>
        <dbReference type="Rhea" id="RHEA:19937"/>
        <dbReference type="ChEBI" id="CHEBI:15378"/>
        <dbReference type="ChEBI" id="CHEBI:57305"/>
        <dbReference type="ChEBI" id="CHEBI:57433"/>
        <dbReference type="ChEBI" id="CHEBI:57856"/>
        <dbReference type="ChEBI" id="CHEBI:59789"/>
        <dbReference type="EC" id="2.1.1.20"/>
    </reaction>
    <physiologicalReaction direction="left-to-right" evidence="14">
        <dbReference type="Rhea" id="RHEA:19938"/>
    </physiologicalReaction>
</comment>
<sequence length="683" mass="78424">MAGPFTHEKFGAELGFLDKTDKWRLESRFFPSKVGGKPSWLDLSNLPPTEQLLCKCCQKPMMFLAQVYAPDDDDEGGTRVIKETCYHRTIYIFLCITQLCNKKNSNENFFVLRCQLARKNEFYPPIDPPEDPDWKKDLVVTKFTKVCMVCGCLGTKLCGGCRKVNYCTKDHQVLHWKNGHKMLCKESVCVEGEDSMFTLPEYEIIIEDEKIEPQTGKLSTSDEAELKEFEKILKAKNPTFQNDESINESLEESVTDVKEDKMFLKFKEKIDSYPDQVLRYGKGETPLWVSDLNIPSSIPDCEHCGSERRFEFQIMPQMLNYLRLDNVGEEGVDWGTLLIYILSKVRLAPAHYILKYKPSAQLRSATNSIYAEDRSLWNITLISYLAARYGKKSVKMVDNIYRTRSLGTAAEGLRDQYADGKAARVWEVYIGDKSSRTENYRNFITSLLKEKKCHTVLDLACGTGIDSIMLLEEGFQVTSIDASDKMLKYALKKRWDRRKEEAFDKWVVEEANWLALDSEAEFLKGGFDAVICLGNSFAHLPDFEGDLRNQRIAIANFASCVKPGGLLLIDHRNYDYILNNCATPAKNIYYNSNHIVDIKTSVLNVNRRPTLVTMDYIMNIPSMGIEHESFRLSYYPHRLDEFKGLLKEAFGDSCKHTVFGDFKQLEEISDPAFYIHLVEKLPE</sequence>
<name>A0A8J2RNW8_9CRUS</name>
<keyword evidence="7" id="KW-0489">Methyltransferase</keyword>
<evidence type="ECO:0000313" key="17">
    <source>
        <dbReference type="EMBL" id="CAH0105120.1"/>
    </source>
</evidence>
<dbReference type="Pfam" id="PF01753">
    <property type="entry name" value="zf-MYND"/>
    <property type="match status" value="1"/>
</dbReference>
<dbReference type="PROSITE" id="PS01360">
    <property type="entry name" value="ZF_MYND_1"/>
    <property type="match status" value="1"/>
</dbReference>
<evidence type="ECO:0000256" key="6">
    <source>
        <dbReference type="ARBA" id="ARBA00022553"/>
    </source>
</evidence>
<evidence type="ECO:0000259" key="16">
    <source>
        <dbReference type="PROSITE" id="PS50865"/>
    </source>
</evidence>
<dbReference type="Pfam" id="PF13649">
    <property type="entry name" value="Methyltransf_25"/>
    <property type="match status" value="1"/>
</dbReference>
<dbReference type="SUPFAM" id="SSF144232">
    <property type="entry name" value="HIT/MYND zinc finger-like"/>
    <property type="match status" value="1"/>
</dbReference>
<dbReference type="InterPro" id="IPR029063">
    <property type="entry name" value="SAM-dependent_MTases_sf"/>
</dbReference>
<keyword evidence="9" id="KW-0949">S-adenosyl-L-methionine</keyword>
<dbReference type="GO" id="GO:0051289">
    <property type="term" value="P:protein homotetramerization"/>
    <property type="evidence" value="ECO:0007669"/>
    <property type="project" value="TreeGrafter"/>
</dbReference>
<accession>A0A8J2RNW8</accession>
<dbReference type="InterPro" id="IPR007320">
    <property type="entry name" value="PDCD2_C"/>
</dbReference>
<evidence type="ECO:0000256" key="7">
    <source>
        <dbReference type="ARBA" id="ARBA00022603"/>
    </source>
</evidence>
<dbReference type="Gene3D" id="6.10.140.2220">
    <property type="match status" value="1"/>
</dbReference>
<dbReference type="GO" id="GO:0006730">
    <property type="term" value="P:one-carbon metabolic process"/>
    <property type="evidence" value="ECO:0007669"/>
    <property type="project" value="TreeGrafter"/>
</dbReference>
<keyword evidence="6" id="KW-0597">Phosphoprotein</keyword>
<evidence type="ECO:0000256" key="1">
    <source>
        <dbReference type="ARBA" id="ARBA00004496"/>
    </source>
</evidence>
<dbReference type="GO" id="GO:0006111">
    <property type="term" value="P:regulation of gluconeogenesis"/>
    <property type="evidence" value="ECO:0007669"/>
    <property type="project" value="TreeGrafter"/>
</dbReference>
<dbReference type="GO" id="GO:0032259">
    <property type="term" value="P:methylation"/>
    <property type="evidence" value="ECO:0007669"/>
    <property type="project" value="UniProtKB-KW"/>
</dbReference>
<dbReference type="PROSITE" id="PS50865">
    <property type="entry name" value="ZF_MYND_2"/>
    <property type="match status" value="1"/>
</dbReference>
<evidence type="ECO:0000256" key="2">
    <source>
        <dbReference type="ARBA" id="ARBA00011881"/>
    </source>
</evidence>
<evidence type="ECO:0000256" key="10">
    <source>
        <dbReference type="ARBA" id="ARBA00022723"/>
    </source>
</evidence>
<organism evidence="17 18">
    <name type="scientific">Daphnia galeata</name>
    <dbReference type="NCBI Taxonomy" id="27404"/>
    <lineage>
        <taxon>Eukaryota</taxon>
        <taxon>Metazoa</taxon>
        <taxon>Ecdysozoa</taxon>
        <taxon>Arthropoda</taxon>
        <taxon>Crustacea</taxon>
        <taxon>Branchiopoda</taxon>
        <taxon>Diplostraca</taxon>
        <taxon>Cladocera</taxon>
        <taxon>Anomopoda</taxon>
        <taxon>Daphniidae</taxon>
        <taxon>Daphnia</taxon>
    </lineage>
</organism>
<dbReference type="InterPro" id="IPR014369">
    <property type="entry name" value="Gly/Sar_N_MeTrfase"/>
</dbReference>
<feature type="domain" description="MYND-type" evidence="16">
    <location>
        <begin position="147"/>
        <end position="184"/>
    </location>
</feature>
<dbReference type="PANTHER" id="PTHR16458">
    <property type="entry name" value="GLYCINE N-METHYLTRANSFERASE"/>
    <property type="match status" value="1"/>
</dbReference>
<gene>
    <name evidence="17" type="ORF">DGAL_LOCUS8134</name>
</gene>
<evidence type="ECO:0000256" key="12">
    <source>
        <dbReference type="ARBA" id="ARBA00022833"/>
    </source>
</evidence>